<dbReference type="Gene3D" id="3.40.140.10">
    <property type="entry name" value="Cytidine Deaminase, domain 2"/>
    <property type="match status" value="1"/>
</dbReference>
<dbReference type="GO" id="GO:0005737">
    <property type="term" value="C:cytoplasm"/>
    <property type="evidence" value="ECO:0007669"/>
    <property type="project" value="TreeGrafter"/>
</dbReference>
<dbReference type="GO" id="GO:0004132">
    <property type="term" value="F:dCMP deaminase activity"/>
    <property type="evidence" value="ECO:0007669"/>
    <property type="project" value="TreeGrafter"/>
</dbReference>
<feature type="domain" description="CMP/dCMP-type deaminase" evidence="5">
    <location>
        <begin position="4"/>
        <end position="196"/>
    </location>
</feature>
<gene>
    <name evidence="6" type="primary">tadA_4</name>
    <name evidence="6" type="ORF">ENSA7_77310</name>
</gene>
<dbReference type="PROSITE" id="PS00903">
    <property type="entry name" value="CYT_DCMP_DEAMINASES_1"/>
    <property type="match status" value="1"/>
</dbReference>
<reference evidence="6 7" key="1">
    <citation type="submission" date="2018-03" db="EMBL/GenBank/DDBJ databases">
        <title>Draft Genome Sequences of the Obligatory Marine Myxobacteria Enhygromyxa salina SWB007.</title>
        <authorList>
            <person name="Poehlein A."/>
            <person name="Moghaddam J.A."/>
            <person name="Harms H."/>
            <person name="Alanjari M."/>
            <person name="Koenig G.M."/>
            <person name="Daniel R."/>
            <person name="Schaeberle T.F."/>
        </authorList>
    </citation>
    <scope>NUCLEOTIDE SEQUENCE [LARGE SCALE GENOMIC DNA]</scope>
    <source>
        <strain evidence="6 7">SWB007</strain>
    </source>
</reference>
<keyword evidence="2" id="KW-0479">Metal-binding</keyword>
<dbReference type="InterPro" id="IPR002125">
    <property type="entry name" value="CMP_dCMP_dom"/>
</dbReference>
<sequence length="267" mass="29350">MSPTRDEYAMFSAQAVALRSADMSRQVGAVIVDGEGEVLACGCNEVPKPRGGVYWEGDVSDGRDFRRGSDPNAIFGREILRELFDVLHGEGWLAEEKTQLGTAALVEQAQSTKLFNDARIGNLIEFGRVVHAEMNALVYAARRGIQVDQRQLYCTTFPCHVCARHIIGAGIAAVVYIEPYPKSLAVDLYPEAITLGGSDERKLAFRAFTGVAPRRYLDFFSFGRRKDGRGYAVEWIPGGASPRARALGNPHLLAEQLLCDTLDQVLQ</sequence>
<comment type="caution">
    <text evidence="6">The sequence shown here is derived from an EMBL/GenBank/DDBJ whole genome shotgun (WGS) entry which is preliminary data.</text>
</comment>
<evidence type="ECO:0000313" key="7">
    <source>
        <dbReference type="Proteomes" id="UP000238823"/>
    </source>
</evidence>
<keyword evidence="3 6" id="KW-0378">Hydrolase</keyword>
<dbReference type="GO" id="GO:0052717">
    <property type="term" value="F:tRNA-specific adenosine-34 deaminase activity"/>
    <property type="evidence" value="ECO:0007669"/>
    <property type="project" value="UniProtKB-EC"/>
</dbReference>
<dbReference type="SUPFAM" id="SSF53927">
    <property type="entry name" value="Cytidine deaminase-like"/>
    <property type="match status" value="1"/>
</dbReference>
<comment type="similarity">
    <text evidence="1">Belongs to the cytidine and deoxycytidylate deaminase family.</text>
</comment>
<accession>A0A2S9XPW7</accession>
<dbReference type="Proteomes" id="UP000238823">
    <property type="component" value="Unassembled WGS sequence"/>
</dbReference>
<evidence type="ECO:0000256" key="1">
    <source>
        <dbReference type="ARBA" id="ARBA00006576"/>
    </source>
</evidence>
<dbReference type="Pfam" id="PF00383">
    <property type="entry name" value="dCMP_cyt_deam_1"/>
    <property type="match status" value="1"/>
</dbReference>
<name>A0A2S9XPW7_9BACT</name>
<dbReference type="PANTHER" id="PTHR11086:SF18">
    <property type="entry name" value="DEOXYCYTIDYLATE DEAMINASE"/>
    <property type="match status" value="1"/>
</dbReference>
<dbReference type="GO" id="GO:0008270">
    <property type="term" value="F:zinc ion binding"/>
    <property type="evidence" value="ECO:0007669"/>
    <property type="project" value="InterPro"/>
</dbReference>
<evidence type="ECO:0000256" key="4">
    <source>
        <dbReference type="ARBA" id="ARBA00022833"/>
    </source>
</evidence>
<dbReference type="InterPro" id="IPR016192">
    <property type="entry name" value="APOBEC/CMP_deaminase_Zn-bd"/>
</dbReference>
<dbReference type="InterPro" id="IPR016193">
    <property type="entry name" value="Cytidine_deaminase-like"/>
</dbReference>
<dbReference type="AlphaFoldDB" id="A0A2S9XPW7"/>
<dbReference type="EMBL" id="PVNL01000139">
    <property type="protein sequence ID" value="PRP94908.1"/>
    <property type="molecule type" value="Genomic_DNA"/>
</dbReference>
<dbReference type="EC" id="3.5.4.33" evidence="6"/>
<dbReference type="PROSITE" id="PS51747">
    <property type="entry name" value="CYT_DCMP_DEAMINASES_2"/>
    <property type="match status" value="1"/>
</dbReference>
<evidence type="ECO:0000313" key="6">
    <source>
        <dbReference type="EMBL" id="PRP94908.1"/>
    </source>
</evidence>
<dbReference type="InterPro" id="IPR015517">
    <property type="entry name" value="dCMP_deaminase-rel"/>
</dbReference>
<evidence type="ECO:0000259" key="5">
    <source>
        <dbReference type="PROSITE" id="PS51747"/>
    </source>
</evidence>
<dbReference type="PANTHER" id="PTHR11086">
    <property type="entry name" value="DEOXYCYTIDYLATE DEAMINASE-RELATED"/>
    <property type="match status" value="1"/>
</dbReference>
<protein>
    <submittedName>
        <fullName evidence="6">tRNA-specific adenosine deaminase</fullName>
        <ecNumber evidence="6">3.5.4.33</ecNumber>
    </submittedName>
</protein>
<keyword evidence="4" id="KW-0862">Zinc</keyword>
<proteinExistence type="inferred from homology"/>
<organism evidence="6 7">
    <name type="scientific">Enhygromyxa salina</name>
    <dbReference type="NCBI Taxonomy" id="215803"/>
    <lineage>
        <taxon>Bacteria</taxon>
        <taxon>Pseudomonadati</taxon>
        <taxon>Myxococcota</taxon>
        <taxon>Polyangia</taxon>
        <taxon>Nannocystales</taxon>
        <taxon>Nannocystaceae</taxon>
        <taxon>Enhygromyxa</taxon>
    </lineage>
</organism>
<evidence type="ECO:0000256" key="3">
    <source>
        <dbReference type="ARBA" id="ARBA00022801"/>
    </source>
</evidence>
<evidence type="ECO:0000256" key="2">
    <source>
        <dbReference type="ARBA" id="ARBA00022723"/>
    </source>
</evidence>